<dbReference type="Proteomes" id="UP000029994">
    <property type="component" value="Unassembled WGS sequence"/>
</dbReference>
<dbReference type="STRING" id="29495.EA26_02230"/>
<evidence type="ECO:0000313" key="2">
    <source>
        <dbReference type="Proteomes" id="UP000029994"/>
    </source>
</evidence>
<organism evidence="1 2">
    <name type="scientific">Vibrio navarrensis</name>
    <dbReference type="NCBI Taxonomy" id="29495"/>
    <lineage>
        <taxon>Bacteria</taxon>
        <taxon>Pseudomonadati</taxon>
        <taxon>Pseudomonadota</taxon>
        <taxon>Gammaproteobacteria</taxon>
        <taxon>Vibrionales</taxon>
        <taxon>Vibrionaceae</taxon>
        <taxon>Vibrio</taxon>
    </lineage>
</organism>
<reference evidence="1 2" key="1">
    <citation type="submission" date="2014-04" db="EMBL/GenBank/DDBJ databases">
        <title>Genome sequencing of Vibrio navarrensis strains.</title>
        <authorList>
            <person name="Gladney L.M."/>
            <person name="Katz L.S."/>
            <person name="Marino-Ramirez L."/>
            <person name="Jordan I.K."/>
        </authorList>
    </citation>
    <scope>NUCLEOTIDE SEQUENCE [LARGE SCALE GENOMIC DNA]</scope>
    <source>
        <strain evidence="1 2">ATCC 51183</strain>
    </source>
</reference>
<comment type="caution">
    <text evidence="1">The sequence shown here is derived from an EMBL/GenBank/DDBJ whole genome shotgun (WGS) entry which is preliminary data.</text>
</comment>
<accession>A0A099MU03</accession>
<evidence type="ECO:0000313" key="1">
    <source>
        <dbReference type="EMBL" id="KGK10191.1"/>
    </source>
</evidence>
<protein>
    <submittedName>
        <fullName evidence="1">Uncharacterized protein</fullName>
    </submittedName>
</protein>
<dbReference type="AlphaFoldDB" id="A0A099MU03"/>
<gene>
    <name evidence="1" type="ORF">EA26_02230</name>
</gene>
<keyword evidence="2" id="KW-1185">Reference proteome</keyword>
<proteinExistence type="predicted"/>
<name>A0A099MU03_9VIBR</name>
<sequence>MTFPFIIETWLAFALINSNQKGKCRVIDYHYARQITNRLLLTILSVDKAAPTRREKAITNDTSHDLAT</sequence>
<dbReference type="EMBL" id="JMCG01000001">
    <property type="protein sequence ID" value="KGK10191.1"/>
    <property type="molecule type" value="Genomic_DNA"/>
</dbReference>